<comment type="caution">
    <text evidence="3">The sequence shown here is derived from an EMBL/GenBank/DDBJ whole genome shotgun (WGS) entry which is preliminary data.</text>
</comment>
<dbReference type="EMBL" id="CAJOBC010046553">
    <property type="protein sequence ID" value="CAF4162779.1"/>
    <property type="molecule type" value="Genomic_DNA"/>
</dbReference>
<feature type="domain" description="Glycoside-hydrolase family GH114 TIM-barrel" evidence="2">
    <location>
        <begin position="27"/>
        <end position="251"/>
    </location>
</feature>
<dbReference type="PANTHER" id="PTHR35273:SF2">
    <property type="entry name" value="ALPHA-GALACTOSIDASE"/>
    <property type="match status" value="1"/>
</dbReference>
<dbReference type="Gene3D" id="3.20.20.70">
    <property type="entry name" value="Aldolase class I"/>
    <property type="match status" value="1"/>
</dbReference>
<dbReference type="InterPro" id="IPR004352">
    <property type="entry name" value="GH114_TIM-barrel"/>
</dbReference>
<dbReference type="Proteomes" id="UP000663829">
    <property type="component" value="Unassembled WGS sequence"/>
</dbReference>
<feature type="signal peptide" evidence="1">
    <location>
        <begin position="1"/>
        <end position="18"/>
    </location>
</feature>
<sequence>MNLLTLIVCVLIPIYTKAWWHPKPLTTWTWQLQGTIDTTKNVQMYDIDLFDTPIATISKLKQAGRTVICYFSAGSFENWRPDASKFPKSVLGSVMEDWCDSSTQCEWWLNIKQANMAIIGPIMQARLDLAKSKGCDGVEPDNIDGYTNENGVKLTYADQLAYNKWLAQEAHKRQLSIGLKNDLDQIPELVGSFDWALNEQCFQYNECNKLLPFINADKAVFICEYKGSTNTFCPKSNQMKFSTIKATLDLNGKNMAYCLTTV</sequence>
<dbReference type="InterPro" id="IPR017853">
    <property type="entry name" value="GH"/>
</dbReference>
<evidence type="ECO:0000313" key="4">
    <source>
        <dbReference type="EMBL" id="CAF4162779.1"/>
    </source>
</evidence>
<accession>A0A815EZF9</accession>
<organism evidence="3 5">
    <name type="scientific">Didymodactylos carnosus</name>
    <dbReference type="NCBI Taxonomy" id="1234261"/>
    <lineage>
        <taxon>Eukaryota</taxon>
        <taxon>Metazoa</taxon>
        <taxon>Spiralia</taxon>
        <taxon>Gnathifera</taxon>
        <taxon>Rotifera</taxon>
        <taxon>Eurotatoria</taxon>
        <taxon>Bdelloidea</taxon>
        <taxon>Philodinida</taxon>
        <taxon>Philodinidae</taxon>
        <taxon>Didymodactylos</taxon>
    </lineage>
</organism>
<evidence type="ECO:0000313" key="5">
    <source>
        <dbReference type="Proteomes" id="UP000663829"/>
    </source>
</evidence>
<reference evidence="3" key="1">
    <citation type="submission" date="2021-02" db="EMBL/GenBank/DDBJ databases">
        <authorList>
            <person name="Nowell W R."/>
        </authorList>
    </citation>
    <scope>NUCLEOTIDE SEQUENCE</scope>
</reference>
<dbReference type="InterPro" id="IPR013785">
    <property type="entry name" value="Aldolase_TIM"/>
</dbReference>
<proteinExistence type="predicted"/>
<evidence type="ECO:0000313" key="3">
    <source>
        <dbReference type="EMBL" id="CAF1318939.1"/>
    </source>
</evidence>
<gene>
    <name evidence="3" type="ORF">GPM918_LOCUS29376</name>
    <name evidence="4" type="ORF">SRO942_LOCUS29950</name>
</gene>
<protein>
    <recommendedName>
        <fullName evidence="2">Glycoside-hydrolase family GH114 TIM-barrel domain-containing protein</fullName>
    </recommendedName>
</protein>
<dbReference type="EMBL" id="CAJNOQ010013303">
    <property type="protein sequence ID" value="CAF1318939.1"/>
    <property type="molecule type" value="Genomic_DNA"/>
</dbReference>
<name>A0A815EZF9_9BILA</name>
<feature type="chain" id="PRO_5035687087" description="Glycoside-hydrolase family GH114 TIM-barrel domain-containing protein" evidence="1">
    <location>
        <begin position="19"/>
        <end position="262"/>
    </location>
</feature>
<dbReference type="OrthoDB" id="2108802at2759"/>
<dbReference type="PANTHER" id="PTHR35273">
    <property type="entry name" value="ALPHA-1,4 POLYGALACTOSAMINIDASE, PUTATIVE (AFU_ORTHOLOGUE AFUA_3G07890)-RELATED"/>
    <property type="match status" value="1"/>
</dbReference>
<dbReference type="AlphaFoldDB" id="A0A815EZF9"/>
<keyword evidence="5" id="KW-1185">Reference proteome</keyword>
<dbReference type="Proteomes" id="UP000681722">
    <property type="component" value="Unassembled WGS sequence"/>
</dbReference>
<dbReference type="SUPFAM" id="SSF51445">
    <property type="entry name" value="(Trans)glycosidases"/>
    <property type="match status" value="1"/>
</dbReference>
<dbReference type="Pfam" id="PF03537">
    <property type="entry name" value="Glyco_hydro_114"/>
    <property type="match status" value="1"/>
</dbReference>
<evidence type="ECO:0000259" key="2">
    <source>
        <dbReference type="Pfam" id="PF03537"/>
    </source>
</evidence>
<evidence type="ECO:0000256" key="1">
    <source>
        <dbReference type="SAM" id="SignalP"/>
    </source>
</evidence>
<keyword evidence="1" id="KW-0732">Signal</keyword>